<evidence type="ECO:0000256" key="3">
    <source>
        <dbReference type="ARBA" id="ARBA00004763"/>
    </source>
</evidence>
<dbReference type="InterPro" id="IPR000489">
    <property type="entry name" value="Pterin-binding_dom"/>
</dbReference>
<evidence type="ECO:0000259" key="9">
    <source>
        <dbReference type="PROSITE" id="PS50972"/>
    </source>
</evidence>
<dbReference type="PROSITE" id="PS50972">
    <property type="entry name" value="PTERIN_BINDING"/>
    <property type="match status" value="1"/>
</dbReference>
<keyword evidence="7" id="KW-0460">Magnesium</keyword>
<proteinExistence type="predicted"/>
<keyword evidence="11" id="KW-1185">Reference proteome</keyword>
<evidence type="ECO:0000313" key="10">
    <source>
        <dbReference type="EMBL" id="GBQ77745.1"/>
    </source>
</evidence>
<keyword evidence="8" id="KW-0289">Folate biosynthesis</keyword>
<comment type="cofactor">
    <cofactor evidence="2">
        <name>Mg(2+)</name>
        <dbReference type="ChEBI" id="CHEBI:18420"/>
    </cofactor>
</comment>
<dbReference type="CDD" id="cd00739">
    <property type="entry name" value="DHPS"/>
    <property type="match status" value="1"/>
</dbReference>
<protein>
    <recommendedName>
        <fullName evidence="4">dihydropteroate synthase</fullName>
        <ecNumber evidence="4">2.5.1.15</ecNumber>
    </recommendedName>
</protein>
<comment type="pathway">
    <text evidence="3">Cofactor biosynthesis; tetrahydrofolate biosynthesis; 7,8-dihydrofolate from 2-amino-4-hydroxy-6-hydroxymethyl-7,8-dihydropteridine diphosphate and 4-aminobenzoate: step 1/2.</text>
</comment>
<sequence>MPPLLRFMGGELRMDFRRLAEPAGLLYGTAAEDAVKRGFALPLAGGPAAFSCVDLIEDRTHSGFMPVGNVPAGWQDVLARLVAKPPAAGMPEGPQVMGILNITPDSFSDGGLHQEALRAVQAGQAQVSAGASVLDIGGESTRPGAAVVTPEQEWERIGPVVQGLKQQVPEAVLSIDTRNSAVMAQALAAGADVINDVSALTHDPEALPLLAEKTCGVVLMHMRGTPATMTQHAVYEDVACDVVRELGTRLMAAIEGGIAPERLSVDPGLGFAKNTAQGVALLSRLPLLANLGCRVVLGVSRKRMIGELTGVQNASGRDAGTQAASLEGLPLGQTVLRVHAVEGMVQALRVWQRVHTV</sequence>
<comment type="caution">
    <text evidence="10">The sequence shown here is derived from an EMBL/GenBank/DDBJ whole genome shotgun (WGS) entry which is preliminary data.</text>
</comment>
<dbReference type="InterPro" id="IPR006390">
    <property type="entry name" value="DHP_synth_dom"/>
</dbReference>
<dbReference type="InterPro" id="IPR011005">
    <property type="entry name" value="Dihydropteroate_synth-like_sf"/>
</dbReference>
<feature type="domain" description="Pterin-binding" evidence="9">
    <location>
        <begin position="94"/>
        <end position="349"/>
    </location>
</feature>
<dbReference type="PROSITE" id="PS00792">
    <property type="entry name" value="DHPS_1"/>
    <property type="match status" value="1"/>
</dbReference>
<gene>
    <name evidence="10" type="ORF">AA14337_0910</name>
</gene>
<accession>A0ABQ0PPU1</accession>
<name>A0ABQ0PPU1_9PROT</name>
<dbReference type="PANTHER" id="PTHR20941">
    <property type="entry name" value="FOLATE SYNTHESIS PROTEINS"/>
    <property type="match status" value="1"/>
</dbReference>
<dbReference type="EC" id="2.5.1.15" evidence="4"/>
<dbReference type="NCBIfam" id="TIGR01496">
    <property type="entry name" value="DHPS"/>
    <property type="match status" value="1"/>
</dbReference>
<evidence type="ECO:0000313" key="11">
    <source>
        <dbReference type="Proteomes" id="UP001065047"/>
    </source>
</evidence>
<reference evidence="10" key="1">
    <citation type="submission" date="2013-04" db="EMBL/GenBank/DDBJ databases">
        <title>The genome sequencing project of 58 acetic acid bacteria.</title>
        <authorList>
            <person name="Okamoto-Kainuma A."/>
            <person name="Ishikawa M."/>
            <person name="Umino S."/>
            <person name="Koizumi Y."/>
            <person name="Shiwa Y."/>
            <person name="Yoshikawa H."/>
            <person name="Matsutani M."/>
            <person name="Matsushita K."/>
        </authorList>
    </citation>
    <scope>NUCLEOTIDE SEQUENCE</scope>
    <source>
        <strain evidence="10">DSM 14337</strain>
    </source>
</reference>
<keyword evidence="5" id="KW-0808">Transferase</keyword>
<evidence type="ECO:0000256" key="4">
    <source>
        <dbReference type="ARBA" id="ARBA00012458"/>
    </source>
</evidence>
<dbReference type="Proteomes" id="UP001065047">
    <property type="component" value="Unassembled WGS sequence"/>
</dbReference>
<evidence type="ECO:0000256" key="8">
    <source>
        <dbReference type="ARBA" id="ARBA00022909"/>
    </source>
</evidence>
<evidence type="ECO:0000256" key="7">
    <source>
        <dbReference type="ARBA" id="ARBA00022842"/>
    </source>
</evidence>
<organism evidence="10 11">
    <name type="scientific">Acetobacter malorum DSM 14337</name>
    <dbReference type="NCBI Taxonomy" id="1307910"/>
    <lineage>
        <taxon>Bacteria</taxon>
        <taxon>Pseudomonadati</taxon>
        <taxon>Pseudomonadota</taxon>
        <taxon>Alphaproteobacteria</taxon>
        <taxon>Acetobacterales</taxon>
        <taxon>Acetobacteraceae</taxon>
        <taxon>Acetobacter</taxon>
    </lineage>
</organism>
<dbReference type="PROSITE" id="PS00793">
    <property type="entry name" value="DHPS_2"/>
    <property type="match status" value="1"/>
</dbReference>
<evidence type="ECO:0000256" key="1">
    <source>
        <dbReference type="ARBA" id="ARBA00000012"/>
    </source>
</evidence>
<evidence type="ECO:0000256" key="2">
    <source>
        <dbReference type="ARBA" id="ARBA00001946"/>
    </source>
</evidence>
<evidence type="ECO:0000256" key="5">
    <source>
        <dbReference type="ARBA" id="ARBA00022679"/>
    </source>
</evidence>
<dbReference type="Pfam" id="PF00809">
    <property type="entry name" value="Pterin_bind"/>
    <property type="match status" value="1"/>
</dbReference>
<dbReference type="EMBL" id="BAPF01000010">
    <property type="protein sequence ID" value="GBQ77745.1"/>
    <property type="molecule type" value="Genomic_DNA"/>
</dbReference>
<dbReference type="Gene3D" id="3.20.20.20">
    <property type="entry name" value="Dihydropteroate synthase-like"/>
    <property type="match status" value="1"/>
</dbReference>
<keyword evidence="6" id="KW-0479">Metal-binding</keyword>
<dbReference type="InterPro" id="IPR045031">
    <property type="entry name" value="DHP_synth-like"/>
</dbReference>
<evidence type="ECO:0000256" key="6">
    <source>
        <dbReference type="ARBA" id="ARBA00022723"/>
    </source>
</evidence>
<dbReference type="PANTHER" id="PTHR20941:SF1">
    <property type="entry name" value="FOLIC ACID SYNTHESIS PROTEIN FOL1"/>
    <property type="match status" value="1"/>
</dbReference>
<comment type="catalytic activity">
    <reaction evidence="1">
        <text>(7,8-dihydropterin-6-yl)methyl diphosphate + 4-aminobenzoate = 7,8-dihydropteroate + diphosphate</text>
        <dbReference type="Rhea" id="RHEA:19949"/>
        <dbReference type="ChEBI" id="CHEBI:17836"/>
        <dbReference type="ChEBI" id="CHEBI:17839"/>
        <dbReference type="ChEBI" id="CHEBI:33019"/>
        <dbReference type="ChEBI" id="CHEBI:72950"/>
        <dbReference type="EC" id="2.5.1.15"/>
    </reaction>
</comment>
<dbReference type="SUPFAM" id="SSF51717">
    <property type="entry name" value="Dihydropteroate synthetase-like"/>
    <property type="match status" value="1"/>
</dbReference>